<evidence type="ECO:0000313" key="2">
    <source>
        <dbReference type="Proteomes" id="UP000008206"/>
    </source>
</evidence>
<evidence type="ECO:0000313" key="1">
    <source>
        <dbReference type="EMBL" id="ADN13623.1"/>
    </source>
</evidence>
<name>E0U6I0_GLOV7</name>
<dbReference type="AlphaFoldDB" id="E0U6I0"/>
<protein>
    <submittedName>
        <fullName evidence="1">Uncharacterized protein</fullName>
    </submittedName>
</protein>
<sequence length="161" mass="18533">MKLSHSLTVILSSVALLTGLTLIHSPESRANEAPTEKLIAQSTLDPHAADVADAMFWYFHPELEGKRIQPDQTDYIREWMALYKVADRFNLPCWQCGGPFIEDLPVNWADQIADAVFYARHPELHERKIRPQERELANEWAQIRCSINTSYTTLKCEQFGF</sequence>
<keyword evidence="2" id="KW-1185">Reference proteome</keyword>
<organism evidence="1 2">
    <name type="scientific">Gloeothece verrucosa (strain PCC 7822)</name>
    <name type="common">Cyanothece sp. (strain PCC 7822)</name>
    <dbReference type="NCBI Taxonomy" id="497965"/>
    <lineage>
        <taxon>Bacteria</taxon>
        <taxon>Bacillati</taxon>
        <taxon>Cyanobacteriota</taxon>
        <taxon>Cyanophyceae</taxon>
        <taxon>Oscillatoriophycideae</taxon>
        <taxon>Chroococcales</taxon>
        <taxon>Aphanothecaceae</taxon>
        <taxon>Gloeothece</taxon>
        <taxon>Gloeothece verrucosa</taxon>
    </lineage>
</organism>
<dbReference type="Proteomes" id="UP000008206">
    <property type="component" value="Chromosome"/>
</dbReference>
<dbReference type="STRING" id="497965.Cyan7822_1632"/>
<accession>E0U6I0</accession>
<dbReference type="eggNOG" id="ENOG5033B2N">
    <property type="taxonomic scope" value="Bacteria"/>
</dbReference>
<dbReference type="HOGENOM" id="CLU_1640956_0_0_3"/>
<reference evidence="2" key="1">
    <citation type="journal article" date="2011" name="MBio">
        <title>Novel metabolic attributes of the genus Cyanothece, comprising a group of unicellular nitrogen-fixing Cyanobacteria.</title>
        <authorList>
            <person name="Bandyopadhyay A."/>
            <person name="Elvitigala T."/>
            <person name="Welsh E."/>
            <person name="Stockel J."/>
            <person name="Liberton M."/>
            <person name="Min H."/>
            <person name="Sherman L.A."/>
            <person name="Pakrasi H.B."/>
        </authorList>
    </citation>
    <scope>NUCLEOTIDE SEQUENCE [LARGE SCALE GENOMIC DNA]</scope>
    <source>
        <strain evidence="2">PCC 7822</strain>
    </source>
</reference>
<dbReference type="EMBL" id="CP002198">
    <property type="protein sequence ID" value="ADN13623.1"/>
    <property type="molecule type" value="Genomic_DNA"/>
</dbReference>
<dbReference type="KEGG" id="cyj:Cyan7822_1632"/>
<proteinExistence type="predicted"/>
<dbReference type="RefSeq" id="WP_013321730.1">
    <property type="nucleotide sequence ID" value="NC_014501.1"/>
</dbReference>
<dbReference type="OrthoDB" id="457463at2"/>
<gene>
    <name evidence="1" type="ordered locus">Cyan7822_1632</name>
</gene>